<evidence type="ECO:0000313" key="7">
    <source>
        <dbReference type="EMBL" id="MFC4364183.1"/>
    </source>
</evidence>
<protein>
    <submittedName>
        <fullName evidence="7">Spy/CpxP family protein refolding chaperone</fullName>
    </submittedName>
</protein>
<evidence type="ECO:0000256" key="5">
    <source>
        <dbReference type="SAM" id="MobiDB-lite"/>
    </source>
</evidence>
<dbReference type="CDD" id="cd09916">
    <property type="entry name" value="CpxP_like"/>
    <property type="match status" value="1"/>
</dbReference>
<keyword evidence="8" id="KW-1185">Reference proteome</keyword>
<dbReference type="Proteomes" id="UP001595840">
    <property type="component" value="Unassembled WGS sequence"/>
</dbReference>
<evidence type="ECO:0000256" key="2">
    <source>
        <dbReference type="ARBA" id="ARBA00008441"/>
    </source>
</evidence>
<dbReference type="PANTHER" id="PTHR38102">
    <property type="entry name" value="PERIPLASMIC CHAPERONE SPY"/>
    <property type="match status" value="1"/>
</dbReference>
<dbReference type="InterPro" id="IPR052211">
    <property type="entry name" value="Cpx_auxiliary_protein"/>
</dbReference>
<proteinExistence type="inferred from homology"/>
<sequence length="165" mass="18431">MKSFKSLVKPACAIILTLGMISPLVVFAKDNHCNAHPHHLGAQPQQFKKLAKKLDLSDEQKVQVQALAEQIKSAREADKGKVKAQREAFRNLVESNASEAELKAQADQMVAGMSQHMVQASLNMRAFRAILTPEQLAKMDAMKAERDAKRDAKRKKAEERRGEKE</sequence>
<feature type="signal peptide" evidence="6">
    <location>
        <begin position="1"/>
        <end position="28"/>
    </location>
</feature>
<accession>A0ABV8V8E6</accession>
<dbReference type="InterPro" id="IPR012899">
    <property type="entry name" value="LTXXQ"/>
</dbReference>
<feature type="chain" id="PRO_5047460581" evidence="6">
    <location>
        <begin position="29"/>
        <end position="165"/>
    </location>
</feature>
<dbReference type="EMBL" id="JBHSCX010000021">
    <property type="protein sequence ID" value="MFC4364183.1"/>
    <property type="molecule type" value="Genomic_DNA"/>
</dbReference>
<feature type="region of interest" description="Disordered" evidence="5">
    <location>
        <begin position="141"/>
        <end position="165"/>
    </location>
</feature>
<gene>
    <name evidence="7" type="ORF">ACFOX3_17865</name>
</gene>
<evidence type="ECO:0000256" key="4">
    <source>
        <dbReference type="ARBA" id="ARBA00022764"/>
    </source>
</evidence>
<evidence type="ECO:0000256" key="3">
    <source>
        <dbReference type="ARBA" id="ARBA00022729"/>
    </source>
</evidence>
<evidence type="ECO:0000313" key="8">
    <source>
        <dbReference type="Proteomes" id="UP001595840"/>
    </source>
</evidence>
<dbReference type="Gene3D" id="1.20.120.1490">
    <property type="match status" value="1"/>
</dbReference>
<evidence type="ECO:0000256" key="1">
    <source>
        <dbReference type="ARBA" id="ARBA00004418"/>
    </source>
</evidence>
<dbReference type="RefSeq" id="WP_290262533.1">
    <property type="nucleotide sequence ID" value="NZ_JAUFQG010000004.1"/>
</dbReference>
<organism evidence="7 8">
    <name type="scientific">Simiduia curdlanivorans</name>
    <dbReference type="NCBI Taxonomy" id="1492769"/>
    <lineage>
        <taxon>Bacteria</taxon>
        <taxon>Pseudomonadati</taxon>
        <taxon>Pseudomonadota</taxon>
        <taxon>Gammaproteobacteria</taxon>
        <taxon>Cellvibrionales</taxon>
        <taxon>Cellvibrionaceae</taxon>
        <taxon>Simiduia</taxon>
    </lineage>
</organism>
<name>A0ABV8V8E6_9GAMM</name>
<dbReference type="PANTHER" id="PTHR38102:SF1">
    <property type="entry name" value="PERIPLASMIC CHAPERONE SPY"/>
    <property type="match status" value="1"/>
</dbReference>
<keyword evidence="4" id="KW-0574">Periplasm</keyword>
<keyword evidence="3 6" id="KW-0732">Signal</keyword>
<comment type="subcellular location">
    <subcellularLocation>
        <location evidence="1">Periplasm</location>
    </subcellularLocation>
</comment>
<comment type="similarity">
    <text evidence="2">Belongs to the CpxP/Spy family.</text>
</comment>
<evidence type="ECO:0000256" key="6">
    <source>
        <dbReference type="SAM" id="SignalP"/>
    </source>
</evidence>
<reference evidence="8" key="1">
    <citation type="journal article" date="2019" name="Int. J. Syst. Evol. Microbiol.">
        <title>The Global Catalogue of Microorganisms (GCM) 10K type strain sequencing project: providing services to taxonomists for standard genome sequencing and annotation.</title>
        <authorList>
            <consortium name="The Broad Institute Genomics Platform"/>
            <consortium name="The Broad Institute Genome Sequencing Center for Infectious Disease"/>
            <person name="Wu L."/>
            <person name="Ma J."/>
        </authorList>
    </citation>
    <scope>NUCLEOTIDE SEQUENCE [LARGE SCALE GENOMIC DNA]</scope>
    <source>
        <strain evidence="8">CECT 8570</strain>
    </source>
</reference>
<dbReference type="Pfam" id="PF07813">
    <property type="entry name" value="LTXXQ"/>
    <property type="match status" value="1"/>
</dbReference>
<comment type="caution">
    <text evidence="7">The sequence shown here is derived from an EMBL/GenBank/DDBJ whole genome shotgun (WGS) entry which is preliminary data.</text>
</comment>